<feature type="domain" description="HTH tetR-type" evidence="5">
    <location>
        <begin position="5"/>
        <end position="65"/>
    </location>
</feature>
<keyword evidence="1" id="KW-0805">Transcription regulation</keyword>
<dbReference type="InterPro" id="IPR050109">
    <property type="entry name" value="HTH-type_TetR-like_transc_reg"/>
</dbReference>
<proteinExistence type="predicted"/>
<evidence type="ECO:0000259" key="5">
    <source>
        <dbReference type="PROSITE" id="PS50977"/>
    </source>
</evidence>
<dbReference type="EMBL" id="LDOT01000002">
    <property type="protein sequence ID" value="KLV08899.1"/>
    <property type="molecule type" value="Genomic_DNA"/>
</dbReference>
<dbReference type="Proteomes" id="UP000036097">
    <property type="component" value="Unassembled WGS sequence"/>
</dbReference>
<dbReference type="GO" id="GO:0000976">
    <property type="term" value="F:transcription cis-regulatory region binding"/>
    <property type="evidence" value="ECO:0007669"/>
    <property type="project" value="TreeGrafter"/>
</dbReference>
<dbReference type="FunFam" id="1.10.10.60:FF:000141">
    <property type="entry name" value="TetR family transcriptional regulator"/>
    <property type="match status" value="1"/>
</dbReference>
<evidence type="ECO:0000256" key="3">
    <source>
        <dbReference type="ARBA" id="ARBA00023163"/>
    </source>
</evidence>
<evidence type="ECO:0000313" key="6">
    <source>
        <dbReference type="EMBL" id="KLV08899.1"/>
    </source>
</evidence>
<keyword evidence="7" id="KW-1185">Reference proteome</keyword>
<feature type="DNA-binding region" description="H-T-H motif" evidence="4">
    <location>
        <begin position="28"/>
        <end position="47"/>
    </location>
</feature>
<comment type="caution">
    <text evidence="6">The sequence shown here is derived from an EMBL/GenBank/DDBJ whole genome shotgun (WGS) entry which is preliminary data.</text>
</comment>
<evidence type="ECO:0000256" key="4">
    <source>
        <dbReference type="PROSITE-ProRule" id="PRU00335"/>
    </source>
</evidence>
<dbReference type="PRINTS" id="PR00455">
    <property type="entry name" value="HTHTETR"/>
</dbReference>
<dbReference type="SUPFAM" id="SSF46689">
    <property type="entry name" value="Homeodomain-like"/>
    <property type="match status" value="1"/>
</dbReference>
<dbReference type="Pfam" id="PF00440">
    <property type="entry name" value="TetR_N"/>
    <property type="match status" value="1"/>
</dbReference>
<dbReference type="OrthoDB" id="116240at2"/>
<dbReference type="PROSITE" id="PS50977">
    <property type="entry name" value="HTH_TETR_2"/>
    <property type="match status" value="1"/>
</dbReference>
<gene>
    <name evidence="6" type="ORF">ABT56_01445</name>
</gene>
<organism evidence="6 7">
    <name type="scientific">Photobacterium aquae</name>
    <dbReference type="NCBI Taxonomy" id="1195763"/>
    <lineage>
        <taxon>Bacteria</taxon>
        <taxon>Pseudomonadati</taxon>
        <taxon>Pseudomonadota</taxon>
        <taxon>Gammaproteobacteria</taxon>
        <taxon>Vibrionales</taxon>
        <taxon>Vibrionaceae</taxon>
        <taxon>Photobacterium</taxon>
    </lineage>
</organism>
<evidence type="ECO:0000256" key="2">
    <source>
        <dbReference type="ARBA" id="ARBA00023125"/>
    </source>
</evidence>
<evidence type="ECO:0000256" key="1">
    <source>
        <dbReference type="ARBA" id="ARBA00023015"/>
    </source>
</evidence>
<dbReference type="PANTHER" id="PTHR30055:SF224">
    <property type="entry name" value="TRANSCRIPTIONAL REGULATOR TETR FAMILY"/>
    <property type="match status" value="1"/>
</dbReference>
<dbReference type="AlphaFoldDB" id="A0A0J1HB79"/>
<protein>
    <submittedName>
        <fullName evidence="6">TetR family transcriptional regulator</fullName>
    </submittedName>
</protein>
<reference evidence="6 7" key="1">
    <citation type="submission" date="2015-05" db="EMBL/GenBank/DDBJ databases">
        <title>Photobacterium galathea sp. nov.</title>
        <authorList>
            <person name="Machado H."/>
            <person name="Gram L."/>
        </authorList>
    </citation>
    <scope>NUCLEOTIDE SEQUENCE [LARGE SCALE GENOMIC DNA]</scope>
    <source>
        <strain evidence="6 7">CGMCC 1.12159</strain>
    </source>
</reference>
<dbReference type="Gene3D" id="1.10.357.10">
    <property type="entry name" value="Tetracycline Repressor, domain 2"/>
    <property type="match status" value="1"/>
</dbReference>
<dbReference type="InterPro" id="IPR039536">
    <property type="entry name" value="TetR_C_Proteobacteria"/>
</dbReference>
<dbReference type="RefSeq" id="WP_047877060.1">
    <property type="nucleotide sequence ID" value="NZ_LDOT01000002.1"/>
</dbReference>
<keyword evidence="2 4" id="KW-0238">DNA-binding</keyword>
<name>A0A0J1HB79_9GAMM</name>
<dbReference type="GO" id="GO:0003700">
    <property type="term" value="F:DNA-binding transcription factor activity"/>
    <property type="evidence" value="ECO:0007669"/>
    <property type="project" value="TreeGrafter"/>
</dbReference>
<dbReference type="STRING" id="1195763.ABT56_01445"/>
<dbReference type="Pfam" id="PF14246">
    <property type="entry name" value="TetR_C_7"/>
    <property type="match status" value="1"/>
</dbReference>
<dbReference type="PANTHER" id="PTHR30055">
    <property type="entry name" value="HTH-TYPE TRANSCRIPTIONAL REGULATOR RUTR"/>
    <property type="match status" value="1"/>
</dbReference>
<accession>A0A0J1HB79</accession>
<keyword evidence="3" id="KW-0804">Transcription</keyword>
<sequence>MTRSERKRLAIIEAAKEEFIQHGFIAANMDRVSATAEVSKRTLYRHFESKECLFESVLTIIQQSVDSHVQYPFDEKRSLHEQLTDITYQEVDVLYNTYGIDLSRTIVMEFLRQPEMAQNLITTLYSTKAVTQWFKAAMEAGKLKHTDLKTLTNIYVSLFQGLLFWPQVMHLAPTFDGKILEEKIETVVSVLLASYGQANQPAA</sequence>
<dbReference type="PATRIC" id="fig|1195763.3.peg.314"/>
<dbReference type="InterPro" id="IPR009057">
    <property type="entry name" value="Homeodomain-like_sf"/>
</dbReference>
<dbReference type="Gene3D" id="1.10.10.60">
    <property type="entry name" value="Homeodomain-like"/>
    <property type="match status" value="1"/>
</dbReference>
<evidence type="ECO:0000313" key="7">
    <source>
        <dbReference type="Proteomes" id="UP000036097"/>
    </source>
</evidence>
<dbReference type="InterPro" id="IPR001647">
    <property type="entry name" value="HTH_TetR"/>
</dbReference>